<evidence type="ECO:0000256" key="1">
    <source>
        <dbReference type="SAM" id="MobiDB-lite"/>
    </source>
</evidence>
<organism evidence="2 3">
    <name type="scientific">Bacillus coahuilensis p1.1.43</name>
    <dbReference type="NCBI Taxonomy" id="1150625"/>
    <lineage>
        <taxon>Bacteria</taxon>
        <taxon>Bacillati</taxon>
        <taxon>Bacillota</taxon>
        <taxon>Bacilli</taxon>
        <taxon>Bacillales</taxon>
        <taxon>Bacillaceae</taxon>
        <taxon>Bacillus</taxon>
    </lineage>
</organism>
<dbReference type="RefSeq" id="WP_206591938.1">
    <property type="nucleotide sequence ID" value="NZ_LDYG01000036.1"/>
</dbReference>
<feature type="region of interest" description="Disordered" evidence="1">
    <location>
        <begin position="28"/>
        <end position="60"/>
    </location>
</feature>
<evidence type="ECO:0000313" key="3">
    <source>
        <dbReference type="Proteomes" id="UP000074108"/>
    </source>
</evidence>
<keyword evidence="3" id="KW-1185">Reference proteome</keyword>
<dbReference type="Proteomes" id="UP000074108">
    <property type="component" value="Unassembled WGS sequence"/>
</dbReference>
<accession>A0A147K6F1</accession>
<reference evidence="2 3" key="1">
    <citation type="journal article" date="2016" name="Front. Microbiol.">
        <title>Microevolution Analysis of Bacillus coahuilensis Unveils Differences in Phosphorus Acquisition Strategies and Their Regulation.</title>
        <authorList>
            <person name="Gomez-Lunar Z."/>
            <person name="Hernandez-Gonzalez I."/>
            <person name="Rodriguez-Torres M.D."/>
            <person name="Souza V."/>
            <person name="Olmedo-Alvarez G."/>
        </authorList>
    </citation>
    <scope>NUCLEOTIDE SEQUENCE [LARGE SCALE GENOMIC DNA]</scope>
    <source>
        <strain evidence="3">p1.1.43</strain>
    </source>
</reference>
<comment type="caution">
    <text evidence="2">The sequence shown here is derived from an EMBL/GenBank/DDBJ whole genome shotgun (WGS) entry which is preliminary data.</text>
</comment>
<sequence length="60" mass="6689">IKPKGKPPTRGKIKPIPKWEIKKIPTRIEIEPSEEKKAPTYKRNPPTSKGTSPGAVKRAC</sequence>
<feature type="compositionally biased region" description="Basic and acidic residues" evidence="1">
    <location>
        <begin position="28"/>
        <end position="38"/>
    </location>
</feature>
<dbReference type="EMBL" id="LDYG01000036">
    <property type="protein sequence ID" value="KUP05481.1"/>
    <property type="molecule type" value="Genomic_DNA"/>
</dbReference>
<gene>
    <name evidence="2" type="ORF">Q75_11975</name>
</gene>
<dbReference type="AlphaFoldDB" id="A0A147K6F1"/>
<dbReference type="PATRIC" id="fig|1150625.3.peg.2550"/>
<proteinExistence type="predicted"/>
<protein>
    <submittedName>
        <fullName evidence="2">Uncharacterized protein</fullName>
    </submittedName>
</protein>
<name>A0A147K6F1_9BACI</name>
<feature type="non-terminal residue" evidence="2">
    <location>
        <position position="1"/>
    </location>
</feature>
<evidence type="ECO:0000313" key="2">
    <source>
        <dbReference type="EMBL" id="KUP05481.1"/>
    </source>
</evidence>